<dbReference type="EMBL" id="PRLG01000020">
    <property type="protein sequence ID" value="PYY28376.1"/>
    <property type="molecule type" value="Genomic_DNA"/>
</dbReference>
<sequence>MTTLTKENQSLLTNQLAKALVKFSENRISYLKAEEVANVVMKKVDFSNSALSHKGINWFAKDLIKQFRI</sequence>
<dbReference type="Proteomes" id="UP000247459">
    <property type="component" value="Unassembled WGS sequence"/>
</dbReference>
<evidence type="ECO:0000313" key="1">
    <source>
        <dbReference type="EMBL" id="PYY28376.1"/>
    </source>
</evidence>
<reference evidence="1 2" key="1">
    <citation type="submission" date="2018-01" db="EMBL/GenBank/DDBJ databases">
        <title>Genome sequence of the PGP bacterium Paenibacillus illinoisensis E3.</title>
        <authorList>
            <person name="Rolli E."/>
            <person name="Marasco R."/>
            <person name="Bessem C."/>
            <person name="Michoud G."/>
            <person name="Gaiarsa S."/>
            <person name="Borin S."/>
            <person name="Daffonchio D."/>
        </authorList>
    </citation>
    <scope>NUCLEOTIDE SEQUENCE [LARGE SCALE GENOMIC DNA]</scope>
    <source>
        <strain evidence="1 2">E3</strain>
    </source>
</reference>
<proteinExistence type="predicted"/>
<accession>A0A2W0C7F3</accession>
<evidence type="ECO:0000313" key="2">
    <source>
        <dbReference type="Proteomes" id="UP000247459"/>
    </source>
</evidence>
<dbReference type="AlphaFoldDB" id="A0A2W0C7F3"/>
<dbReference type="RefSeq" id="WP_146239835.1">
    <property type="nucleotide sequence ID" value="NZ_PRLG01000020.1"/>
</dbReference>
<dbReference type="OrthoDB" id="2223986at2"/>
<gene>
    <name evidence="1" type="ORF">PIL02S_03532</name>
</gene>
<name>A0A2W0C7F3_9BACL</name>
<protein>
    <submittedName>
        <fullName evidence="1">Uncharacterized protein</fullName>
    </submittedName>
</protein>
<organism evidence="1 2">
    <name type="scientific">Paenibacillus illinoisensis</name>
    <dbReference type="NCBI Taxonomy" id="59845"/>
    <lineage>
        <taxon>Bacteria</taxon>
        <taxon>Bacillati</taxon>
        <taxon>Bacillota</taxon>
        <taxon>Bacilli</taxon>
        <taxon>Bacillales</taxon>
        <taxon>Paenibacillaceae</taxon>
        <taxon>Paenibacillus</taxon>
    </lineage>
</organism>
<comment type="caution">
    <text evidence="1">The sequence shown here is derived from an EMBL/GenBank/DDBJ whole genome shotgun (WGS) entry which is preliminary data.</text>
</comment>